<evidence type="ECO:0000256" key="2">
    <source>
        <dbReference type="ARBA" id="ARBA00022643"/>
    </source>
</evidence>
<dbReference type="HAMAP" id="MF_01216">
    <property type="entry name" value="Azoreductase_type1"/>
    <property type="match status" value="1"/>
</dbReference>
<dbReference type="InterPro" id="IPR050104">
    <property type="entry name" value="FMN-dep_NADH:Q_OxRdtase_AzoR1"/>
</dbReference>
<comment type="cofactor">
    <cofactor evidence="6">
        <name>FMN</name>
        <dbReference type="ChEBI" id="CHEBI:58210"/>
    </cofactor>
    <text evidence="6">Binds 1 FMN per subunit.</text>
</comment>
<comment type="caution">
    <text evidence="8">The sequence shown here is derived from an EMBL/GenBank/DDBJ whole genome shotgun (WGS) entry which is preliminary data.</text>
</comment>
<comment type="catalytic activity">
    <reaction evidence="5">
        <text>N,N-dimethyl-1,4-phenylenediamine + anthranilate + 2 NAD(+) = 2-(4-dimethylaminophenyl)diazenylbenzoate + 2 NADH + 2 H(+)</text>
        <dbReference type="Rhea" id="RHEA:55872"/>
        <dbReference type="ChEBI" id="CHEBI:15378"/>
        <dbReference type="ChEBI" id="CHEBI:15783"/>
        <dbReference type="ChEBI" id="CHEBI:16567"/>
        <dbReference type="ChEBI" id="CHEBI:57540"/>
        <dbReference type="ChEBI" id="CHEBI:57945"/>
        <dbReference type="ChEBI" id="CHEBI:71579"/>
        <dbReference type="EC" id="1.7.1.17"/>
    </reaction>
    <physiologicalReaction direction="right-to-left" evidence="5">
        <dbReference type="Rhea" id="RHEA:55874"/>
    </physiologicalReaction>
</comment>
<evidence type="ECO:0000256" key="3">
    <source>
        <dbReference type="ARBA" id="ARBA00023002"/>
    </source>
</evidence>
<evidence type="ECO:0000259" key="7">
    <source>
        <dbReference type="Pfam" id="PF02525"/>
    </source>
</evidence>
<keyword evidence="3 6" id="KW-0560">Oxidoreductase</keyword>
<keyword evidence="2 6" id="KW-0288">FMN</keyword>
<comment type="catalytic activity">
    <reaction evidence="6">
        <text>2 a quinone + NADH + H(+) = 2 a 1,4-benzosemiquinone + NAD(+)</text>
        <dbReference type="Rhea" id="RHEA:65952"/>
        <dbReference type="ChEBI" id="CHEBI:15378"/>
        <dbReference type="ChEBI" id="CHEBI:57540"/>
        <dbReference type="ChEBI" id="CHEBI:57945"/>
        <dbReference type="ChEBI" id="CHEBI:132124"/>
        <dbReference type="ChEBI" id="CHEBI:134225"/>
    </reaction>
</comment>
<dbReference type="EMBL" id="JBHMEA010000007">
    <property type="protein sequence ID" value="MFB9230830.1"/>
    <property type="molecule type" value="Genomic_DNA"/>
</dbReference>
<dbReference type="PANTHER" id="PTHR43741:SF2">
    <property type="entry name" value="FMN-DEPENDENT NADH:QUINONE OXIDOREDUCTASE"/>
    <property type="match status" value="1"/>
</dbReference>
<feature type="domain" description="Flavodoxin-like fold" evidence="7">
    <location>
        <begin position="4"/>
        <end position="189"/>
    </location>
</feature>
<dbReference type="Gene3D" id="3.40.50.360">
    <property type="match status" value="1"/>
</dbReference>
<dbReference type="InterPro" id="IPR023048">
    <property type="entry name" value="NADH:quinone_OxRdtase_FMN_depd"/>
</dbReference>
<evidence type="ECO:0000256" key="6">
    <source>
        <dbReference type="HAMAP-Rule" id="MF_01216"/>
    </source>
</evidence>
<keyword evidence="1 6" id="KW-0285">Flavoprotein</keyword>
<dbReference type="InterPro" id="IPR029039">
    <property type="entry name" value="Flavoprotein-like_sf"/>
</dbReference>
<feature type="binding site" evidence="6">
    <location>
        <position position="11"/>
    </location>
    <ligand>
        <name>FMN</name>
        <dbReference type="ChEBI" id="CHEBI:58210"/>
    </ligand>
</feature>
<name>A0ABV5JBJ8_9RHOB</name>
<dbReference type="Proteomes" id="UP001589683">
    <property type="component" value="Unassembled WGS sequence"/>
</dbReference>
<dbReference type="EC" id="1.6.5.-" evidence="6"/>
<keyword evidence="9" id="KW-1185">Reference proteome</keyword>
<feature type="binding site" evidence="6">
    <location>
        <begin position="17"/>
        <end position="19"/>
    </location>
    <ligand>
        <name>FMN</name>
        <dbReference type="ChEBI" id="CHEBI:58210"/>
    </ligand>
</feature>
<evidence type="ECO:0000256" key="4">
    <source>
        <dbReference type="ARBA" id="ARBA00023027"/>
    </source>
</evidence>
<dbReference type="EC" id="1.7.1.17" evidence="6"/>
<sequence length="193" mass="20484">MSQSILRIDASARTEDSVSRSLTDSIVARFGGATVITRDLSEGIPHLSETWVGATFTPPENRTAQQAEALSFSDELVAEIKAADIIVIGSAVYNFSLPSSLKAWIDQISRVGVTFKYGENSPEGLLKDKRVIVALASGGTAIGSDYDHFTPYLKFVLGFLGITDVQFVGATELAQNADASIVAAKTEIGKLAA</sequence>
<comment type="function">
    <text evidence="6">Also exhibits azoreductase activity. Catalyzes the reductive cleavage of the azo bond in aromatic azo compounds to the corresponding amines.</text>
</comment>
<proteinExistence type="inferred from homology"/>
<comment type="similarity">
    <text evidence="6">Belongs to the azoreductase type 1 family.</text>
</comment>
<evidence type="ECO:0000256" key="1">
    <source>
        <dbReference type="ARBA" id="ARBA00022630"/>
    </source>
</evidence>
<keyword evidence="4 6" id="KW-0520">NAD</keyword>
<accession>A0ABV5JBJ8</accession>
<dbReference type="InterPro" id="IPR003680">
    <property type="entry name" value="Flavodoxin_fold"/>
</dbReference>
<dbReference type="PANTHER" id="PTHR43741">
    <property type="entry name" value="FMN-DEPENDENT NADH-AZOREDUCTASE 1"/>
    <property type="match status" value="1"/>
</dbReference>
<reference evidence="8 9" key="1">
    <citation type="submission" date="2024-09" db="EMBL/GenBank/DDBJ databases">
        <authorList>
            <person name="Sun Q."/>
            <person name="Mori K."/>
        </authorList>
    </citation>
    <scope>NUCLEOTIDE SEQUENCE [LARGE SCALE GENOMIC DNA]</scope>
    <source>
        <strain evidence="8 9">CECT 8726</strain>
    </source>
</reference>
<organism evidence="8 9">
    <name type="scientific">Pseudohalocynthiibacter aestuariivivens</name>
    <dbReference type="NCBI Taxonomy" id="1591409"/>
    <lineage>
        <taxon>Bacteria</taxon>
        <taxon>Pseudomonadati</taxon>
        <taxon>Pseudomonadota</taxon>
        <taxon>Alphaproteobacteria</taxon>
        <taxon>Rhodobacterales</taxon>
        <taxon>Paracoccaceae</taxon>
        <taxon>Pseudohalocynthiibacter</taxon>
    </lineage>
</organism>
<protein>
    <recommendedName>
        <fullName evidence="6">FMN dependent NADH:quinone oxidoreductase</fullName>
        <ecNumber evidence="6">1.6.5.-</ecNumber>
    </recommendedName>
    <alternativeName>
        <fullName evidence="6">Azo-dye reductase</fullName>
    </alternativeName>
    <alternativeName>
        <fullName evidence="6">FMN-dependent NADH-azo compound oxidoreductase</fullName>
    </alternativeName>
    <alternativeName>
        <fullName evidence="6">FMN-dependent NADH-azoreductase</fullName>
        <ecNumber evidence="6">1.7.1.17</ecNumber>
    </alternativeName>
</protein>
<evidence type="ECO:0000313" key="8">
    <source>
        <dbReference type="EMBL" id="MFB9230830.1"/>
    </source>
</evidence>
<comment type="function">
    <text evidence="6">Quinone reductase that provides resistance to thiol-specific stress caused by electrophilic quinones.</text>
</comment>
<gene>
    <name evidence="6" type="primary">azoR</name>
    <name evidence="8" type="ORF">ACFFUT_03380</name>
</gene>
<evidence type="ECO:0000256" key="5">
    <source>
        <dbReference type="ARBA" id="ARBA00048542"/>
    </source>
</evidence>
<dbReference type="SUPFAM" id="SSF52218">
    <property type="entry name" value="Flavoproteins"/>
    <property type="match status" value="1"/>
</dbReference>
<comment type="subunit">
    <text evidence="6">Homodimer.</text>
</comment>
<dbReference type="Pfam" id="PF02525">
    <property type="entry name" value="Flavodoxin_2"/>
    <property type="match status" value="1"/>
</dbReference>
<comment type="caution">
    <text evidence="6">Lacks conserved residue(s) required for the propagation of feature annotation.</text>
</comment>
<evidence type="ECO:0000313" key="9">
    <source>
        <dbReference type="Proteomes" id="UP001589683"/>
    </source>
</evidence>
<dbReference type="RefSeq" id="WP_213887295.1">
    <property type="nucleotide sequence ID" value="NZ_JAGFNU010000001.1"/>
</dbReference>